<accession>A0A9D2RUY8</accession>
<name>A0A9D2RUY8_9FIRM</name>
<evidence type="ECO:0000313" key="1">
    <source>
        <dbReference type="EMBL" id="HJB27688.1"/>
    </source>
</evidence>
<dbReference type="GO" id="GO:0005829">
    <property type="term" value="C:cytosol"/>
    <property type="evidence" value="ECO:0007669"/>
    <property type="project" value="TreeGrafter"/>
</dbReference>
<gene>
    <name evidence="1" type="ORF">IAA06_02710</name>
</gene>
<dbReference type="Proteomes" id="UP000823842">
    <property type="component" value="Unassembled WGS sequence"/>
</dbReference>
<dbReference type="GO" id="GO:0003700">
    <property type="term" value="F:DNA-binding transcription factor activity"/>
    <property type="evidence" value="ECO:0007669"/>
    <property type="project" value="TreeGrafter"/>
</dbReference>
<dbReference type="AlphaFoldDB" id="A0A9D2RUY8"/>
<dbReference type="InterPro" id="IPR036388">
    <property type="entry name" value="WH-like_DNA-bd_sf"/>
</dbReference>
<dbReference type="PANTHER" id="PTHR33221">
    <property type="entry name" value="WINGED HELIX-TURN-HELIX TRANSCRIPTIONAL REGULATOR, RRF2 FAMILY"/>
    <property type="match status" value="1"/>
</dbReference>
<reference evidence="1" key="2">
    <citation type="submission" date="2021-04" db="EMBL/GenBank/DDBJ databases">
        <authorList>
            <person name="Gilroy R."/>
        </authorList>
    </citation>
    <scope>NUCLEOTIDE SEQUENCE</scope>
    <source>
        <strain evidence="1">ChiSjej1B19-5720</strain>
    </source>
</reference>
<dbReference type="InterPro" id="IPR000944">
    <property type="entry name" value="Tscrpt_reg_Rrf2"/>
</dbReference>
<dbReference type="InterPro" id="IPR036390">
    <property type="entry name" value="WH_DNA-bd_sf"/>
</dbReference>
<dbReference type="PANTHER" id="PTHR33221:SF15">
    <property type="entry name" value="HTH-TYPE TRANSCRIPTIONAL REGULATOR YWGB-RELATED"/>
    <property type="match status" value="1"/>
</dbReference>
<dbReference type="Pfam" id="PF02082">
    <property type="entry name" value="Rrf2"/>
    <property type="match status" value="1"/>
</dbReference>
<dbReference type="NCBIfam" id="TIGR00738">
    <property type="entry name" value="rrf2_super"/>
    <property type="match status" value="1"/>
</dbReference>
<dbReference type="SUPFAM" id="SSF46785">
    <property type="entry name" value="Winged helix' DNA-binding domain"/>
    <property type="match status" value="1"/>
</dbReference>
<comment type="caution">
    <text evidence="1">The sequence shown here is derived from an EMBL/GenBank/DDBJ whole genome shotgun (WGS) entry which is preliminary data.</text>
</comment>
<reference evidence="1" key="1">
    <citation type="journal article" date="2021" name="PeerJ">
        <title>Extensive microbial diversity within the chicken gut microbiome revealed by metagenomics and culture.</title>
        <authorList>
            <person name="Gilroy R."/>
            <person name="Ravi A."/>
            <person name="Getino M."/>
            <person name="Pursley I."/>
            <person name="Horton D.L."/>
            <person name="Alikhan N.F."/>
            <person name="Baker D."/>
            <person name="Gharbi K."/>
            <person name="Hall N."/>
            <person name="Watson M."/>
            <person name="Adriaenssens E.M."/>
            <person name="Foster-Nyarko E."/>
            <person name="Jarju S."/>
            <person name="Secka A."/>
            <person name="Antonio M."/>
            <person name="Oren A."/>
            <person name="Chaudhuri R.R."/>
            <person name="La Ragione R."/>
            <person name="Hildebrand F."/>
            <person name="Pallen M.J."/>
        </authorList>
    </citation>
    <scope>NUCLEOTIDE SEQUENCE</scope>
    <source>
        <strain evidence="1">ChiSjej1B19-5720</strain>
    </source>
</reference>
<dbReference type="EMBL" id="DWYZ01000062">
    <property type="protein sequence ID" value="HJB27688.1"/>
    <property type="molecule type" value="Genomic_DNA"/>
</dbReference>
<organism evidence="1 2">
    <name type="scientific">Candidatus Blautia faecavium</name>
    <dbReference type="NCBI Taxonomy" id="2838487"/>
    <lineage>
        <taxon>Bacteria</taxon>
        <taxon>Bacillati</taxon>
        <taxon>Bacillota</taxon>
        <taxon>Clostridia</taxon>
        <taxon>Lachnospirales</taxon>
        <taxon>Lachnospiraceae</taxon>
        <taxon>Blautia</taxon>
    </lineage>
</organism>
<protein>
    <submittedName>
        <fullName evidence="1">Rrf2 family transcriptional regulator</fullName>
    </submittedName>
</protein>
<evidence type="ECO:0000313" key="2">
    <source>
        <dbReference type="Proteomes" id="UP000823842"/>
    </source>
</evidence>
<dbReference type="PROSITE" id="PS51197">
    <property type="entry name" value="HTH_RRF2_2"/>
    <property type="match status" value="1"/>
</dbReference>
<sequence>MQLNRSTDYALRMLICLSRASGAVSSSKLARAIGVSPRYLLQIGARLRDAGFVHVGHGPAGGYQLSRPPAKISLMDVIMAMNRKGNVSVLPDKRPSKEDFHTLECIYRQLEKGIQRQLESITISELSQTECEESDHMRGVGLPMH</sequence>
<proteinExistence type="predicted"/>
<dbReference type="Gene3D" id="1.10.10.10">
    <property type="entry name" value="Winged helix-like DNA-binding domain superfamily/Winged helix DNA-binding domain"/>
    <property type="match status" value="1"/>
</dbReference>